<evidence type="ECO:0000313" key="2">
    <source>
        <dbReference type="EMBL" id="KAK4522210.1"/>
    </source>
</evidence>
<dbReference type="AlphaFoldDB" id="A0AAV9I648"/>
<sequence>MQSKRNKRRSTSLVDENSIPAKYKHNLSESTCIYLQYAKIVDNKGRMRNLLELDEDWKGGLSEPCKQWKLTGILVPPSDFNDLTRGVKFQTLRLFDWTLDFGGFIWALGYGPGNEEYFYLMLSAANEYKPYFNRLLRFKSLALHLYHLCGQNNPPVTVQQALERPSQWKGEGGPLLEQEIAQDAKLAAKLLKDALQSDNPLLTDLERLSPEGKEASTEEESETNENVAAKSSLEPMPMESPQDNIPYDNVPATEMSAEIPKVVEQKDTCTVLSPTMNRNSNIAVMNAAC</sequence>
<organism evidence="2 3">
    <name type="scientific">Galdieria yellowstonensis</name>
    <dbReference type="NCBI Taxonomy" id="3028027"/>
    <lineage>
        <taxon>Eukaryota</taxon>
        <taxon>Rhodophyta</taxon>
        <taxon>Bangiophyceae</taxon>
        <taxon>Galdieriales</taxon>
        <taxon>Galdieriaceae</taxon>
        <taxon>Galdieria</taxon>
    </lineage>
</organism>
<protein>
    <submittedName>
        <fullName evidence="2">Uncharacterized protein</fullName>
    </submittedName>
</protein>
<dbReference type="Proteomes" id="UP001300502">
    <property type="component" value="Unassembled WGS sequence"/>
</dbReference>
<accession>A0AAV9I648</accession>
<keyword evidence="3" id="KW-1185">Reference proteome</keyword>
<proteinExistence type="predicted"/>
<comment type="caution">
    <text evidence="2">The sequence shown here is derived from an EMBL/GenBank/DDBJ whole genome shotgun (WGS) entry which is preliminary data.</text>
</comment>
<name>A0AAV9I648_9RHOD</name>
<evidence type="ECO:0000256" key="1">
    <source>
        <dbReference type="SAM" id="MobiDB-lite"/>
    </source>
</evidence>
<reference evidence="2 3" key="1">
    <citation type="submission" date="2022-07" db="EMBL/GenBank/DDBJ databases">
        <title>Genome-wide signatures of adaptation to extreme environments.</title>
        <authorList>
            <person name="Cho C.H."/>
            <person name="Yoon H.S."/>
        </authorList>
    </citation>
    <scope>NUCLEOTIDE SEQUENCE [LARGE SCALE GENOMIC DNA]</scope>
    <source>
        <strain evidence="2 3">108.79 E11</strain>
    </source>
</reference>
<feature type="compositionally biased region" description="Basic and acidic residues" evidence="1">
    <location>
        <begin position="204"/>
        <end position="216"/>
    </location>
</feature>
<feature type="region of interest" description="Disordered" evidence="1">
    <location>
        <begin position="201"/>
        <end position="242"/>
    </location>
</feature>
<gene>
    <name evidence="2" type="ORF">GAYE_FCTG49G0089</name>
</gene>
<dbReference type="EMBL" id="JANCYU010000001">
    <property type="protein sequence ID" value="KAK4522210.1"/>
    <property type="molecule type" value="Genomic_DNA"/>
</dbReference>
<evidence type="ECO:0000313" key="3">
    <source>
        <dbReference type="Proteomes" id="UP001300502"/>
    </source>
</evidence>